<reference evidence="2" key="1">
    <citation type="submission" date="2019-03" db="EMBL/GenBank/DDBJ databases">
        <title>Long read genome sequence of the mycoparasitic Pythium oligandrum ATCC 38472 isolated from sugarbeet rhizosphere.</title>
        <authorList>
            <person name="Gaulin E."/>
        </authorList>
    </citation>
    <scope>NUCLEOTIDE SEQUENCE</scope>
    <source>
        <strain evidence="2">ATCC 38472_TT</strain>
    </source>
</reference>
<feature type="domain" description="N-acetyltransferase" evidence="1">
    <location>
        <begin position="56"/>
        <end position="205"/>
    </location>
</feature>
<dbReference type="PROSITE" id="PS51186">
    <property type="entry name" value="GNAT"/>
    <property type="match status" value="1"/>
</dbReference>
<comment type="caution">
    <text evidence="2">The sequence shown here is derived from an EMBL/GenBank/DDBJ whole genome shotgun (WGS) entry which is preliminary data.</text>
</comment>
<dbReference type="InterPro" id="IPR000182">
    <property type="entry name" value="GNAT_dom"/>
</dbReference>
<dbReference type="SUPFAM" id="SSF55729">
    <property type="entry name" value="Acyl-CoA N-acyltransferases (Nat)"/>
    <property type="match status" value="1"/>
</dbReference>
<evidence type="ECO:0000313" key="3">
    <source>
        <dbReference type="Proteomes" id="UP000794436"/>
    </source>
</evidence>
<sequence length="206" mass="22888">MDGAPKCGVCSHHHDPGTKCPICGHTGRSRIFQILQHRPLANVFSVRGFDCLEKPPVMRNLDRNLLCLTTILRGRIFPQVSASLPDDPQARHMLAFVGDAPIGTARWRVSAEHGAQVVEIELLGVLVDKRKLGYGKNFLQNILEDVNNRLNELNASCQAIVAHVPEHDTFAVAAVKLFESTGFRVDPQRHERQGVSFFRLVLTAPK</sequence>
<gene>
    <name evidence="2" type="ORF">Poli38472_009683</name>
</gene>
<keyword evidence="3" id="KW-1185">Reference proteome</keyword>
<dbReference type="Pfam" id="PF00583">
    <property type="entry name" value="Acetyltransf_1"/>
    <property type="match status" value="1"/>
</dbReference>
<name>A0A8K1FFY7_PYTOL</name>
<dbReference type="GO" id="GO:0016747">
    <property type="term" value="F:acyltransferase activity, transferring groups other than amino-acyl groups"/>
    <property type="evidence" value="ECO:0007669"/>
    <property type="project" value="InterPro"/>
</dbReference>
<dbReference type="InterPro" id="IPR016181">
    <property type="entry name" value="Acyl_CoA_acyltransferase"/>
</dbReference>
<proteinExistence type="predicted"/>
<evidence type="ECO:0000313" key="2">
    <source>
        <dbReference type="EMBL" id="TMW62190.1"/>
    </source>
</evidence>
<accession>A0A8K1FFY7</accession>
<dbReference type="EMBL" id="SPLM01000074">
    <property type="protein sequence ID" value="TMW62190.1"/>
    <property type="molecule type" value="Genomic_DNA"/>
</dbReference>
<dbReference type="OrthoDB" id="73196at2759"/>
<evidence type="ECO:0000259" key="1">
    <source>
        <dbReference type="PROSITE" id="PS51186"/>
    </source>
</evidence>
<dbReference type="Proteomes" id="UP000794436">
    <property type="component" value="Unassembled WGS sequence"/>
</dbReference>
<dbReference type="Gene3D" id="3.40.630.30">
    <property type="match status" value="1"/>
</dbReference>
<organism evidence="2 3">
    <name type="scientific">Pythium oligandrum</name>
    <name type="common">Mycoparasitic fungus</name>
    <dbReference type="NCBI Taxonomy" id="41045"/>
    <lineage>
        <taxon>Eukaryota</taxon>
        <taxon>Sar</taxon>
        <taxon>Stramenopiles</taxon>
        <taxon>Oomycota</taxon>
        <taxon>Peronosporomycetes</taxon>
        <taxon>Pythiales</taxon>
        <taxon>Pythiaceae</taxon>
        <taxon>Pythium</taxon>
    </lineage>
</organism>
<dbReference type="AlphaFoldDB" id="A0A8K1FFY7"/>
<protein>
    <recommendedName>
        <fullName evidence="1">N-acetyltransferase domain-containing protein</fullName>
    </recommendedName>
</protein>